<evidence type="ECO:0000256" key="3">
    <source>
        <dbReference type="ARBA" id="ARBA00023004"/>
    </source>
</evidence>
<dbReference type="Pfam" id="PF01126">
    <property type="entry name" value="Heme_oxygenase"/>
    <property type="match status" value="1"/>
</dbReference>
<dbReference type="SUPFAM" id="SSF48613">
    <property type="entry name" value="Heme oxygenase-like"/>
    <property type="match status" value="1"/>
</dbReference>
<dbReference type="Pfam" id="PF10615">
    <property type="entry name" value="DUF2470"/>
    <property type="match status" value="1"/>
</dbReference>
<evidence type="ECO:0000256" key="2">
    <source>
        <dbReference type="ARBA" id="ARBA00022723"/>
    </source>
</evidence>
<dbReference type="PANTHER" id="PTHR10720">
    <property type="entry name" value="HEME OXYGENASE"/>
    <property type="match status" value="1"/>
</dbReference>
<dbReference type="Gene3D" id="3.20.180.10">
    <property type="entry name" value="PNP-oxidase-like"/>
    <property type="match status" value="1"/>
</dbReference>
<dbReference type="EMBL" id="AP027728">
    <property type="protein sequence ID" value="BDZ39110.1"/>
    <property type="molecule type" value="Genomic_DNA"/>
</dbReference>
<reference evidence="7" key="1">
    <citation type="journal article" date="2019" name="Int. J. Syst. Evol. Microbiol.">
        <title>The Global Catalogue of Microorganisms (GCM) 10K type strain sequencing project: providing services to taxonomists for standard genome sequencing and annotation.</title>
        <authorList>
            <consortium name="The Broad Institute Genomics Platform"/>
            <consortium name="The Broad Institute Genome Sequencing Center for Infectious Disease"/>
            <person name="Wu L."/>
            <person name="Ma J."/>
        </authorList>
    </citation>
    <scope>NUCLEOTIDE SEQUENCE [LARGE SCALE GENOMIC DNA]</scope>
    <source>
        <strain evidence="7">NBRC 106310</strain>
    </source>
</reference>
<feature type="region of interest" description="Disordered" evidence="4">
    <location>
        <begin position="94"/>
        <end position="140"/>
    </location>
</feature>
<feature type="domain" description="DUF2470" evidence="5">
    <location>
        <begin position="11"/>
        <end position="80"/>
    </location>
</feature>
<keyword evidence="1" id="KW-0349">Heme</keyword>
<dbReference type="CDD" id="cd19165">
    <property type="entry name" value="HemeO"/>
    <property type="match status" value="1"/>
</dbReference>
<gene>
    <name evidence="6" type="ORF">GCM10025863_17240</name>
</gene>
<keyword evidence="3" id="KW-0408">Iron</keyword>
<evidence type="ECO:0000259" key="5">
    <source>
        <dbReference type="Pfam" id="PF10615"/>
    </source>
</evidence>
<organism evidence="6 7">
    <name type="scientific">Microbacterium suwonense</name>
    <dbReference type="NCBI Taxonomy" id="683047"/>
    <lineage>
        <taxon>Bacteria</taxon>
        <taxon>Bacillati</taxon>
        <taxon>Actinomycetota</taxon>
        <taxon>Actinomycetes</taxon>
        <taxon>Micrococcales</taxon>
        <taxon>Microbacteriaceae</taxon>
        <taxon>Microbacterium</taxon>
    </lineage>
</organism>
<dbReference type="InterPro" id="IPR016053">
    <property type="entry name" value="Haem_Oase-like"/>
</dbReference>
<evidence type="ECO:0000313" key="7">
    <source>
        <dbReference type="Proteomes" id="UP001321543"/>
    </source>
</evidence>
<protein>
    <recommendedName>
        <fullName evidence="5">DUF2470 domain-containing protein</fullName>
    </recommendedName>
</protein>
<dbReference type="InterPro" id="IPR002051">
    <property type="entry name" value="Haem_Oase"/>
</dbReference>
<dbReference type="InterPro" id="IPR019595">
    <property type="entry name" value="DUF2470"/>
</dbReference>
<evidence type="ECO:0000313" key="6">
    <source>
        <dbReference type="EMBL" id="BDZ39110.1"/>
    </source>
</evidence>
<dbReference type="InterPro" id="IPR016084">
    <property type="entry name" value="Haem_Oase-like_multi-hlx"/>
</dbReference>
<accession>A0ABM8FTV6</accession>
<dbReference type="Proteomes" id="UP001321543">
    <property type="component" value="Chromosome"/>
</dbReference>
<keyword evidence="7" id="KW-1185">Reference proteome</keyword>
<evidence type="ECO:0000256" key="4">
    <source>
        <dbReference type="SAM" id="MobiDB-lite"/>
    </source>
</evidence>
<proteinExistence type="predicted"/>
<dbReference type="Gene3D" id="1.20.910.10">
    <property type="entry name" value="Heme oxygenase-like"/>
    <property type="match status" value="1"/>
</dbReference>
<dbReference type="PANTHER" id="PTHR10720:SF0">
    <property type="entry name" value="HEME OXYGENASE"/>
    <property type="match status" value="1"/>
</dbReference>
<sequence length="275" mass="30216">MLIDDSIISAVTGHMNGDHADDNLLIARAFGYPLAASSRMVTLDAHHGEWRVTDAAGEHELVLDWPGGEIVERAQFRREAVSLYREACRRLGVTPREEHAPSPHATARHGGGHPHEAAHAPAHGGAPGHGHHGTAEDSADDSFARRLREATWGDHGDSEGATFMTDVIRGKGTLDDYIALVVQHYFMYEALEEASRQLLDDPMLAVLHPGSLLRMDTLERDLRHLRGDDWRNGLSAVPATADYARRIREVADEGWTAGIIAHHYTRYLGDLSGGR</sequence>
<keyword evidence="2" id="KW-0479">Metal-binding</keyword>
<name>A0ABM8FTV6_9MICO</name>
<dbReference type="InterPro" id="IPR037119">
    <property type="entry name" value="Haem_oxidase_HugZ-like_sf"/>
</dbReference>
<dbReference type="PRINTS" id="PR00088">
    <property type="entry name" value="HAEMOXYGNASE"/>
</dbReference>
<evidence type="ECO:0000256" key="1">
    <source>
        <dbReference type="ARBA" id="ARBA00022617"/>
    </source>
</evidence>